<organism evidence="2 3">
    <name type="scientific">Fimbriimonas ginsengisoli Gsoil 348</name>
    <dbReference type="NCBI Taxonomy" id="661478"/>
    <lineage>
        <taxon>Bacteria</taxon>
        <taxon>Bacillati</taxon>
        <taxon>Armatimonadota</taxon>
        <taxon>Fimbriimonadia</taxon>
        <taxon>Fimbriimonadales</taxon>
        <taxon>Fimbriimonadaceae</taxon>
        <taxon>Fimbriimonas</taxon>
    </lineage>
</organism>
<dbReference type="KEGG" id="fgi:OP10G_3319"/>
<feature type="domain" description="Spore protein YkvP/CgeB glycosyl transferase-like" evidence="1">
    <location>
        <begin position="208"/>
        <end position="357"/>
    </location>
</feature>
<protein>
    <submittedName>
        <fullName evidence="2">A-glycosyltransferase</fullName>
    </submittedName>
</protein>
<dbReference type="EMBL" id="CP007139">
    <property type="protein sequence ID" value="AIE86687.1"/>
    <property type="molecule type" value="Genomic_DNA"/>
</dbReference>
<reference evidence="2 3" key="1">
    <citation type="journal article" date="2014" name="PLoS ONE">
        <title>The first complete genome sequence of the class fimbriimonadia in the phylum armatimonadetes.</title>
        <authorList>
            <person name="Hu Z.Y."/>
            <person name="Wang Y.Z."/>
            <person name="Im W.T."/>
            <person name="Wang S.Y."/>
            <person name="Zhao G.P."/>
            <person name="Zheng H.J."/>
            <person name="Quan Z.X."/>
        </authorList>
    </citation>
    <scope>NUCLEOTIDE SEQUENCE [LARGE SCALE GENOMIC DNA]</scope>
    <source>
        <strain evidence="2">Gsoil 348</strain>
    </source>
</reference>
<sequence>MKIKVFCHSLLSDWNHGNAHFLRGLATEWKLRGDSLDVYEPRDSWSLTNLISDRGVGAVREFRRAYPSLNSISYDLKSLDLEMALADADLVLVHEWNDHELVRRIGEHHRRHHHRYRYRLFFHDTHHRSVTDPAAMAAYDLSNYDGVLAFGEVIRQVYEEKGWAKRALTWHEAADPRVFHPKPSNRKDGDLVWIGNWGDEERTEELHEFLLRPVKELGLRATVFGVRYPDHALRALAEAGISYGGSLANHAAPDIFSHYKVTVHVPRRPYTRLLPGIPTIRVFETLACGIPLVSAPWQDSERLFTPGEDFAVARDGDEMKSKLSRILDDPQYAANLADHGRRTVLARHTCAHRVRELDMIVDEINREERTTVTYR</sequence>
<accession>A0A068NTK7</accession>
<dbReference type="STRING" id="661478.OP10G_3319"/>
<dbReference type="eggNOG" id="COG4641">
    <property type="taxonomic scope" value="Bacteria"/>
</dbReference>
<evidence type="ECO:0000259" key="1">
    <source>
        <dbReference type="Pfam" id="PF13524"/>
    </source>
</evidence>
<dbReference type="Gene3D" id="3.40.50.2000">
    <property type="entry name" value="Glycogen Phosphorylase B"/>
    <property type="match status" value="1"/>
</dbReference>
<dbReference type="Proteomes" id="UP000027982">
    <property type="component" value="Chromosome"/>
</dbReference>
<keyword evidence="3" id="KW-1185">Reference proteome</keyword>
<dbReference type="Pfam" id="PF13524">
    <property type="entry name" value="Glyco_trans_1_2"/>
    <property type="match status" value="1"/>
</dbReference>
<dbReference type="AlphaFoldDB" id="A0A068NTK7"/>
<dbReference type="SUPFAM" id="SSF53756">
    <property type="entry name" value="UDP-Glycosyltransferase/glycogen phosphorylase"/>
    <property type="match status" value="1"/>
</dbReference>
<gene>
    <name evidence="2" type="ORF">OP10G_3319</name>
</gene>
<dbReference type="GO" id="GO:0016740">
    <property type="term" value="F:transferase activity"/>
    <property type="evidence" value="ECO:0007669"/>
    <property type="project" value="UniProtKB-KW"/>
</dbReference>
<keyword evidence="2" id="KW-0808">Transferase</keyword>
<evidence type="ECO:0000313" key="2">
    <source>
        <dbReference type="EMBL" id="AIE86687.1"/>
    </source>
</evidence>
<dbReference type="RefSeq" id="WP_025229371.1">
    <property type="nucleotide sequence ID" value="NZ_CP007139.1"/>
</dbReference>
<name>A0A068NTK7_FIMGI</name>
<proteinExistence type="predicted"/>
<evidence type="ECO:0000313" key="3">
    <source>
        <dbReference type="Proteomes" id="UP000027982"/>
    </source>
</evidence>
<dbReference type="HOGENOM" id="CLU_719499_0_0_0"/>
<dbReference type="OrthoDB" id="9813806at2"/>
<dbReference type="InterPro" id="IPR055259">
    <property type="entry name" value="YkvP/CgeB_Glyco_trans-like"/>
</dbReference>